<dbReference type="InterPro" id="IPR036188">
    <property type="entry name" value="FAD/NAD-bd_sf"/>
</dbReference>
<evidence type="ECO:0000256" key="1">
    <source>
        <dbReference type="PIRSR" id="PIRSR011396-1"/>
    </source>
</evidence>
<dbReference type="eggNOG" id="COG0665">
    <property type="taxonomic scope" value="Bacteria"/>
</dbReference>
<dbReference type="Proteomes" id="UP000000466">
    <property type="component" value="Chromosome"/>
</dbReference>
<name>K4KWI6_SIMAS</name>
<feature type="binding site" evidence="2">
    <location>
        <position position="79"/>
    </location>
    <ligand>
        <name>7-chloro-L-tryptophan</name>
        <dbReference type="ChEBI" id="CHEBI:58713"/>
    </ligand>
</feature>
<dbReference type="GO" id="GO:0004497">
    <property type="term" value="F:monooxygenase activity"/>
    <property type="evidence" value="ECO:0007669"/>
    <property type="project" value="InterPro"/>
</dbReference>
<dbReference type="OrthoDB" id="6278312at2"/>
<proteinExistence type="predicted"/>
<accession>K4KWI6</accession>
<dbReference type="PANTHER" id="PTHR43747:SF4">
    <property type="entry name" value="FLAVIN-DEPENDENT TRYPTOPHAN HALOGENASE"/>
    <property type="match status" value="1"/>
</dbReference>
<dbReference type="SUPFAM" id="SSF51905">
    <property type="entry name" value="FAD/NAD(P)-binding domain"/>
    <property type="match status" value="1"/>
</dbReference>
<sequence>MQQPLNRLIILGGGTAGWMAAAAMSHQLRGTQVRIQLVESSAVGTVGVGEATLPGLRNFNASLGIDERAFIRATNATFKLGIRFEGWAGQSSDIFHPFSDYGAPIAGTPFHQWFYRARALGLDVGALHEYSFSAMLAGQQRFAQPHAEPGNPLADYKYAFHFDATAYAAFLRHYAEARGVERVDDRLTSVVKDPANGHIQALKLESGLELAGDFFIDCSGFRSLLLGEALSVPFEDWSHWLPVDGAYAVAAEPAPVLRPYTRAIARDGGWQWQIPLQHRTGNGSVFASRFIDESRVVEDLMAGLEGAATGSPNRIRFVTGRRQKFWEKNCVALGLASGFLEPLESTSIALIQTGLSRLLMFLPLAGIDAAEVEEANRTARIEMERIRDFLILHYCRNGRQGDLWEYCRNMPLPDSLAQKIALFESRGHLQQRELESFEPASWLTFYEGFGVAPCQPDPAVLNASPDDIARALASMRSQIASAANQPLSHAAFIARHCAA</sequence>
<feature type="binding site" evidence="2">
    <location>
        <position position="344"/>
    </location>
    <ligand>
        <name>L-tryptophan</name>
        <dbReference type="ChEBI" id="CHEBI:57912"/>
    </ligand>
</feature>
<dbReference type="STRING" id="1117647.M5M_05410"/>
<evidence type="ECO:0000256" key="2">
    <source>
        <dbReference type="PIRSR" id="PIRSR011396-2"/>
    </source>
</evidence>
<dbReference type="Gene3D" id="3.50.50.60">
    <property type="entry name" value="FAD/NAD(P)-binding domain"/>
    <property type="match status" value="1"/>
</dbReference>
<keyword evidence="4" id="KW-1185">Reference proteome</keyword>
<dbReference type="InterPro" id="IPR006905">
    <property type="entry name" value="Flavin_halogenase"/>
</dbReference>
<evidence type="ECO:0000313" key="3">
    <source>
        <dbReference type="EMBL" id="AFU98287.1"/>
    </source>
</evidence>
<reference evidence="3 4" key="1">
    <citation type="journal article" date="2013" name="Genome Announc.">
        <title>Complete genome sequence of Simiduia agarivorans SA1(T), a marine bacterium able to degrade a variety of polysaccharides.</title>
        <authorList>
            <person name="Lin S.Y."/>
            <person name="Shieh W.Y."/>
            <person name="Chen J.S."/>
            <person name="Tang S.L."/>
        </authorList>
    </citation>
    <scope>NUCLEOTIDE SEQUENCE [LARGE SCALE GENOMIC DNA]</scope>
    <source>
        <strain evidence="4">DSM 21679 / JCM 13881 / BCRC 17597 / SA1</strain>
    </source>
</reference>
<dbReference type="RefSeq" id="WP_015046460.1">
    <property type="nucleotide sequence ID" value="NC_018868.3"/>
</dbReference>
<organism evidence="3 4">
    <name type="scientific">Simiduia agarivorans (strain DSM 21679 / JCM 13881 / BCRC 17597 / SA1)</name>
    <dbReference type="NCBI Taxonomy" id="1117647"/>
    <lineage>
        <taxon>Bacteria</taxon>
        <taxon>Pseudomonadati</taxon>
        <taxon>Pseudomonadota</taxon>
        <taxon>Gammaproteobacteria</taxon>
        <taxon>Cellvibrionales</taxon>
        <taxon>Cellvibrionaceae</taxon>
        <taxon>Simiduia</taxon>
    </lineage>
</organism>
<dbReference type="PANTHER" id="PTHR43747">
    <property type="entry name" value="FAD-BINDING PROTEIN"/>
    <property type="match status" value="1"/>
</dbReference>
<protein>
    <submittedName>
        <fullName evidence="3">Tryptophan halogenase</fullName>
    </submittedName>
</protein>
<dbReference type="AlphaFoldDB" id="K4KWI6"/>
<dbReference type="EMBL" id="CP003746">
    <property type="protein sequence ID" value="AFU98287.1"/>
    <property type="molecule type" value="Genomic_DNA"/>
</dbReference>
<feature type="binding site" evidence="2">
    <location>
        <begin position="13"/>
        <end position="16"/>
    </location>
    <ligand>
        <name>FAD</name>
        <dbReference type="ChEBI" id="CHEBI:57692"/>
    </ligand>
</feature>
<keyword evidence="2" id="KW-0547">Nucleotide-binding</keyword>
<dbReference type="KEGG" id="saga:M5M_05410"/>
<keyword evidence="2" id="KW-0285">Flavoprotein</keyword>
<feature type="active site" evidence="1">
    <location>
        <position position="79"/>
    </location>
</feature>
<dbReference type="InterPro" id="IPR033856">
    <property type="entry name" value="Trp_halogen"/>
</dbReference>
<keyword evidence="2" id="KW-0274">FAD</keyword>
<feature type="binding site" evidence="2">
    <location>
        <position position="348"/>
    </location>
    <ligand>
        <name>FAD</name>
        <dbReference type="ChEBI" id="CHEBI:57692"/>
    </ligand>
</feature>
<dbReference type="Pfam" id="PF04820">
    <property type="entry name" value="Trp_halogenase"/>
    <property type="match status" value="1"/>
</dbReference>
<dbReference type="HOGENOM" id="CLU_022247_1_0_6"/>
<dbReference type="PIRSF" id="PIRSF011396">
    <property type="entry name" value="Trp_halogenase"/>
    <property type="match status" value="1"/>
</dbReference>
<dbReference type="GO" id="GO:0000166">
    <property type="term" value="F:nucleotide binding"/>
    <property type="evidence" value="ECO:0007669"/>
    <property type="project" value="UniProtKB-KW"/>
</dbReference>
<evidence type="ECO:0000313" key="4">
    <source>
        <dbReference type="Proteomes" id="UP000000466"/>
    </source>
</evidence>
<dbReference type="InterPro" id="IPR050816">
    <property type="entry name" value="Flavin-dep_Halogenase_NPB"/>
</dbReference>
<gene>
    <name evidence="3" type="ordered locus">M5M_05410</name>
</gene>
<feature type="binding site" evidence="2">
    <location>
        <position position="335"/>
    </location>
    <ligand>
        <name>FAD</name>
        <dbReference type="ChEBI" id="CHEBI:57692"/>
    </ligand>
</feature>